<dbReference type="Gene3D" id="1.20.120.910">
    <property type="entry name" value="DksA, coiled-coil domain"/>
    <property type="match status" value="1"/>
</dbReference>
<protein>
    <submittedName>
        <fullName evidence="7">Transcriptional regulator, TraR/DksA family</fullName>
    </submittedName>
</protein>
<evidence type="ECO:0000259" key="6">
    <source>
        <dbReference type="Pfam" id="PF21157"/>
    </source>
</evidence>
<accession>B8J655</accession>
<dbReference type="InterPro" id="IPR048489">
    <property type="entry name" value="DksA_N"/>
</dbReference>
<evidence type="ECO:0000256" key="3">
    <source>
        <dbReference type="ARBA" id="ARBA00022833"/>
    </source>
</evidence>
<dbReference type="Pfam" id="PF01258">
    <property type="entry name" value="zf-dskA_traR"/>
    <property type="match status" value="1"/>
</dbReference>
<dbReference type="KEGG" id="acp:A2cp1_3620"/>
<dbReference type="InterPro" id="IPR000962">
    <property type="entry name" value="Znf_DskA_TraR"/>
</dbReference>
<dbReference type="PROSITE" id="PS51128">
    <property type="entry name" value="ZF_DKSA_2"/>
    <property type="match status" value="1"/>
</dbReference>
<evidence type="ECO:0000313" key="7">
    <source>
        <dbReference type="EMBL" id="ACL66950.1"/>
    </source>
</evidence>
<dbReference type="AlphaFoldDB" id="B8J655"/>
<proteinExistence type="predicted"/>
<dbReference type="EMBL" id="CP001359">
    <property type="protein sequence ID" value="ACL66950.1"/>
    <property type="molecule type" value="Genomic_DNA"/>
</dbReference>
<dbReference type="GO" id="GO:0008270">
    <property type="term" value="F:zinc ion binding"/>
    <property type="evidence" value="ECO:0007669"/>
    <property type="project" value="UniProtKB-KW"/>
</dbReference>
<dbReference type="HOGENOM" id="CLU_043144_2_1_7"/>
<keyword evidence="3" id="KW-0862">Zinc</keyword>
<keyword evidence="2" id="KW-0863">Zinc-finger</keyword>
<gene>
    <name evidence="7" type="ordered locus">A2cp1_3620</name>
</gene>
<dbReference type="SUPFAM" id="SSF57716">
    <property type="entry name" value="Glucocorticoid receptor-like (DNA-binding domain)"/>
    <property type="match status" value="1"/>
</dbReference>
<feature type="domain" description="Zinc finger DksA/TraR C4-type" evidence="5">
    <location>
        <begin position="82"/>
        <end position="117"/>
    </location>
</feature>
<dbReference type="RefSeq" id="WP_015934727.1">
    <property type="nucleotide sequence ID" value="NC_011891.1"/>
</dbReference>
<keyword evidence="8" id="KW-1185">Reference proteome</keyword>
<dbReference type="Proteomes" id="UP000007089">
    <property type="component" value="Chromosome"/>
</dbReference>
<evidence type="ECO:0000259" key="5">
    <source>
        <dbReference type="Pfam" id="PF01258"/>
    </source>
</evidence>
<evidence type="ECO:0000256" key="1">
    <source>
        <dbReference type="ARBA" id="ARBA00022723"/>
    </source>
</evidence>
<dbReference type="SUPFAM" id="SSF109635">
    <property type="entry name" value="DnaK suppressor protein DksA, alpha-hairpin domain"/>
    <property type="match status" value="1"/>
</dbReference>
<sequence length="122" mass="13470">MNARETERYRRILAAQLEALVGQGERAVHEMADSEGGGEVAIPDPNDRATAEERRNWALRLRDRDRRLLGKVQAALARLDAGTFGTCTSCGAPISAARLRARPVTDLCIACKTEAERVERPR</sequence>
<name>B8J655_ANAD2</name>
<keyword evidence="1" id="KW-0479">Metal-binding</keyword>
<evidence type="ECO:0000256" key="4">
    <source>
        <dbReference type="PROSITE-ProRule" id="PRU00510"/>
    </source>
</evidence>
<evidence type="ECO:0000313" key="8">
    <source>
        <dbReference type="Proteomes" id="UP000007089"/>
    </source>
</evidence>
<reference evidence="7" key="1">
    <citation type="submission" date="2009-01" db="EMBL/GenBank/DDBJ databases">
        <title>Complete sequence of Anaeromyxobacter dehalogenans 2CP-1.</title>
        <authorList>
            <consortium name="US DOE Joint Genome Institute"/>
            <person name="Lucas S."/>
            <person name="Copeland A."/>
            <person name="Lapidus A."/>
            <person name="Glavina del Rio T."/>
            <person name="Dalin E."/>
            <person name="Tice H."/>
            <person name="Bruce D."/>
            <person name="Goodwin L."/>
            <person name="Pitluck S."/>
            <person name="Saunders E."/>
            <person name="Brettin T."/>
            <person name="Detter J.C."/>
            <person name="Han C."/>
            <person name="Larimer F."/>
            <person name="Land M."/>
            <person name="Hauser L."/>
            <person name="Kyrpides N."/>
            <person name="Ovchinnikova G."/>
            <person name="Beliaev A.S."/>
            <person name="Richardson P."/>
        </authorList>
    </citation>
    <scope>NUCLEOTIDE SEQUENCE</scope>
    <source>
        <strain evidence="7">2CP-1</strain>
    </source>
</reference>
<dbReference type="PANTHER" id="PTHR33823">
    <property type="entry name" value="RNA POLYMERASE-BINDING TRANSCRIPTION FACTOR DKSA-RELATED"/>
    <property type="match status" value="1"/>
</dbReference>
<organism evidence="7 8">
    <name type="scientific">Anaeromyxobacter dehalogenans (strain ATCC BAA-258 / DSM 21875 / 2CP-1)</name>
    <dbReference type="NCBI Taxonomy" id="455488"/>
    <lineage>
        <taxon>Bacteria</taxon>
        <taxon>Pseudomonadati</taxon>
        <taxon>Myxococcota</taxon>
        <taxon>Myxococcia</taxon>
        <taxon>Myxococcales</taxon>
        <taxon>Cystobacterineae</taxon>
        <taxon>Anaeromyxobacteraceae</taxon>
        <taxon>Anaeromyxobacter</taxon>
    </lineage>
</organism>
<dbReference type="InterPro" id="IPR037187">
    <property type="entry name" value="DnaK_N"/>
</dbReference>
<evidence type="ECO:0000256" key="2">
    <source>
        <dbReference type="ARBA" id="ARBA00022771"/>
    </source>
</evidence>
<dbReference type="Pfam" id="PF21157">
    <property type="entry name" value="DksA_N"/>
    <property type="match status" value="1"/>
</dbReference>
<feature type="domain" description="DnaK suppressor protein DksA N-terminal" evidence="6">
    <location>
        <begin position="7"/>
        <end position="79"/>
    </location>
</feature>
<dbReference type="PANTHER" id="PTHR33823:SF2">
    <property type="entry name" value="RNA POLYMERASE-BINDING TRANSCRIPTION FACTOR DKSA"/>
    <property type="match status" value="1"/>
</dbReference>
<feature type="zinc finger region" description="dksA C4-type" evidence="4">
    <location>
        <begin position="87"/>
        <end position="111"/>
    </location>
</feature>